<comment type="similarity">
    <text evidence="2">Belongs to the glycosyl hydrolase 38 family.</text>
</comment>
<dbReference type="InterPro" id="IPR015341">
    <property type="entry name" value="Glyco_hydro_38_cen"/>
</dbReference>
<dbReference type="Gene3D" id="3.20.110.10">
    <property type="entry name" value="Glycoside hydrolase 38, N terminal domain"/>
    <property type="match status" value="1"/>
</dbReference>
<gene>
    <name evidence="8" type="ORF">AVDCRST_MAG10-2812</name>
</gene>
<feature type="domain" description="Glycoside hydrolase family 38 central" evidence="7">
    <location>
        <begin position="504"/>
        <end position="580"/>
    </location>
</feature>
<dbReference type="FunFam" id="1.20.1270.50:FF:000004">
    <property type="entry name" value="alpha-mannosidase 2C1 isoform X1"/>
    <property type="match status" value="1"/>
</dbReference>
<dbReference type="SUPFAM" id="SSF88713">
    <property type="entry name" value="Glycoside hydrolase/deacetylase"/>
    <property type="match status" value="1"/>
</dbReference>
<dbReference type="FunFam" id="2.70.98.30:FF:000001">
    <property type="entry name" value="alpha-mannosidase 2C1 isoform X2"/>
    <property type="match status" value="1"/>
</dbReference>
<dbReference type="SMART" id="SM00872">
    <property type="entry name" value="Alpha-mann_mid"/>
    <property type="match status" value="1"/>
</dbReference>
<dbReference type="Gene3D" id="2.70.98.30">
    <property type="entry name" value="Golgi alpha-mannosidase II, domain 4"/>
    <property type="match status" value="1"/>
</dbReference>
<dbReference type="InterPro" id="IPR027291">
    <property type="entry name" value="Glyco_hydro_38_N_sf"/>
</dbReference>
<dbReference type="InterPro" id="IPR041147">
    <property type="entry name" value="GH38_C"/>
</dbReference>
<dbReference type="InterPro" id="IPR011013">
    <property type="entry name" value="Gal_mutarotase_sf_dom"/>
</dbReference>
<dbReference type="GO" id="GO:0004559">
    <property type="term" value="F:alpha-mannosidase activity"/>
    <property type="evidence" value="ECO:0007669"/>
    <property type="project" value="UniProtKB-EC"/>
</dbReference>
<evidence type="ECO:0000256" key="1">
    <source>
        <dbReference type="ARBA" id="ARBA00000365"/>
    </source>
</evidence>
<dbReference type="GO" id="GO:0030246">
    <property type="term" value="F:carbohydrate binding"/>
    <property type="evidence" value="ECO:0007669"/>
    <property type="project" value="InterPro"/>
</dbReference>
<name>A0A6J4IWF2_9ACTN</name>
<proteinExistence type="inferred from homology"/>
<dbReference type="Gene3D" id="2.60.40.2220">
    <property type="match status" value="1"/>
</dbReference>
<sequence>MSILGRSRELLVDVIEPAVFGSRAPLEVSARHLPGEPVSYDEAVAGTFEPFDVGGPWGPTWGTTWFRLKGAIPAAWAGEEVALRLELTAPAEALLWRDAIPLVGLSWLRTDAVLRRRAEALEAVDLYVEAAANPAVPAHDAGVDWPLLLADPGGVPHFELRRCELAVRRRGVFDLACDLRTVLELADAADADEAARTDFPLLEALAAMFAVVDPEDVAGTAEAGRAALAKALDRRASMGAHRISAVGHAHIDTAWLWPMREAARKCARSFANAVTLMEEYPDFELVCSAARHLAWIEERYPLLFDRIRDRVAAGQFQPVGGMWVEADCNVPSGESLVRQIVHGQRWYRSRFGQECREAWLPDGFGFPASLPQILAEAGMGWFVTQKLSWNEVNRFPHHTFWWEGIDGSRVRAHFPPAATYNGDMSLPELLRAPLAPGAGPRSLYPFGHGDGGGGPTRDMVEAAIRAADLAGAPRVAMESLAEFFAAVEADPTPLPVWSGDLYLEKHRGTFTSQAAVKLGNRRGELALAAAELWSAVRADAAAWPADDLDRAWKLLLVNQFHDILPGSSIHWVYRDTAADHAEVRAVAGRLADDAMAALAASVDTSGLTRPAVAFNPSPYARQERIGTATAEVPPMGYAAVDLDAAGATDAVELGPTWVSNGLLRVEWDPDGRLTSIYDIEHQREVLAEGRAGNVFHLHHDRPAEYDAWDVDRSYLDDFQELGGPVTVEVVDAGHGRAEVRFRRAFGSSALDQTMVLEAGSRRIDFVTDVDWHERHRFLKVAFPVAVHTDRATYEIQFGHISRPTHENTSWEQARFEVCAHRWADLSESGYGVALLNDCKYGYDVRGNVLRLSLLRAPTAPDPECDQGRHRFTYALLPHAGDPFAGGVLEAASALNSPLTVVPVPAQPGPLPPAMSFVSVDDPGFVVVAVKRAEDGSGDVVVRGHEAYGGHRRVTLRVALPFATARRTDLLERPRHDLRVRNGGVELSVRPFELVTLRLSP</sequence>
<dbReference type="Pfam" id="PF17677">
    <property type="entry name" value="Glyco_hydro38C2"/>
    <property type="match status" value="1"/>
</dbReference>
<dbReference type="GO" id="GO:0009313">
    <property type="term" value="P:oligosaccharide catabolic process"/>
    <property type="evidence" value="ECO:0007669"/>
    <property type="project" value="TreeGrafter"/>
</dbReference>
<dbReference type="Pfam" id="PF07748">
    <property type="entry name" value="Glyco_hydro_38C"/>
    <property type="match status" value="1"/>
</dbReference>
<dbReference type="InterPro" id="IPR011682">
    <property type="entry name" value="Glyco_hydro_38_C"/>
</dbReference>
<dbReference type="Pfam" id="PF22907">
    <property type="entry name" value="Ams1-like_1st"/>
    <property type="match status" value="1"/>
</dbReference>
<evidence type="ECO:0000256" key="4">
    <source>
        <dbReference type="ARBA" id="ARBA00022723"/>
    </source>
</evidence>
<evidence type="ECO:0000256" key="6">
    <source>
        <dbReference type="ARBA" id="ARBA00023295"/>
    </source>
</evidence>
<dbReference type="InterPro" id="IPR000602">
    <property type="entry name" value="Glyco_hydro_38_N"/>
</dbReference>
<evidence type="ECO:0000256" key="5">
    <source>
        <dbReference type="ARBA" id="ARBA00022801"/>
    </source>
</evidence>
<evidence type="ECO:0000259" key="7">
    <source>
        <dbReference type="SMART" id="SM00872"/>
    </source>
</evidence>
<evidence type="ECO:0000256" key="2">
    <source>
        <dbReference type="ARBA" id="ARBA00009792"/>
    </source>
</evidence>
<protein>
    <recommendedName>
        <fullName evidence="3">alpha-mannosidase</fullName>
        <ecNumber evidence="3">3.2.1.24</ecNumber>
    </recommendedName>
</protein>
<dbReference type="AlphaFoldDB" id="A0A6J4IWF2"/>
<evidence type="ECO:0000256" key="3">
    <source>
        <dbReference type="ARBA" id="ARBA00012752"/>
    </source>
</evidence>
<dbReference type="InterPro" id="IPR028995">
    <property type="entry name" value="Glyco_hydro_57/38_cen_sf"/>
</dbReference>
<dbReference type="FunFam" id="3.20.110.10:FF:000002">
    <property type="entry name" value="alpha-mannosidase 2C1 isoform X1"/>
    <property type="match status" value="1"/>
</dbReference>
<dbReference type="PANTHER" id="PTHR46017:SF1">
    <property type="entry name" value="ALPHA-MANNOSIDASE 2C1"/>
    <property type="match status" value="1"/>
</dbReference>
<comment type="catalytic activity">
    <reaction evidence="1">
        <text>Hydrolysis of terminal, non-reducing alpha-D-mannose residues in alpha-D-mannosides.</text>
        <dbReference type="EC" id="3.2.1.24"/>
    </reaction>
</comment>
<dbReference type="Pfam" id="PF09261">
    <property type="entry name" value="Alpha-mann_mid"/>
    <property type="match status" value="1"/>
</dbReference>
<keyword evidence="5 8" id="KW-0378">Hydrolase</keyword>
<dbReference type="PANTHER" id="PTHR46017">
    <property type="entry name" value="ALPHA-MANNOSIDASE 2C1"/>
    <property type="match status" value="1"/>
</dbReference>
<dbReference type="EC" id="3.2.1.24" evidence="3"/>
<dbReference type="InterPro" id="IPR011330">
    <property type="entry name" value="Glyco_hydro/deAcase_b/a-brl"/>
</dbReference>
<dbReference type="SUPFAM" id="SSF74650">
    <property type="entry name" value="Galactose mutarotase-like"/>
    <property type="match status" value="1"/>
</dbReference>
<reference evidence="8" key="1">
    <citation type="submission" date="2020-02" db="EMBL/GenBank/DDBJ databases">
        <authorList>
            <person name="Meier V. D."/>
        </authorList>
    </citation>
    <scope>NUCLEOTIDE SEQUENCE</scope>
    <source>
        <strain evidence="8">AVDCRST_MAG10</strain>
    </source>
</reference>
<dbReference type="InterPro" id="IPR037094">
    <property type="entry name" value="Glyco_hydro_38_cen_sf"/>
</dbReference>
<accession>A0A6J4IWF2</accession>
<dbReference type="GO" id="GO:0046872">
    <property type="term" value="F:metal ion binding"/>
    <property type="evidence" value="ECO:0007669"/>
    <property type="project" value="UniProtKB-KW"/>
</dbReference>
<dbReference type="EMBL" id="CADCTB010000173">
    <property type="protein sequence ID" value="CAA9262194.1"/>
    <property type="molecule type" value="Genomic_DNA"/>
</dbReference>
<organism evidence="8">
    <name type="scientific">uncultured Acidimicrobiales bacterium</name>
    <dbReference type="NCBI Taxonomy" id="310071"/>
    <lineage>
        <taxon>Bacteria</taxon>
        <taxon>Bacillati</taxon>
        <taxon>Actinomycetota</taxon>
        <taxon>Acidimicrobiia</taxon>
        <taxon>Acidimicrobiales</taxon>
        <taxon>environmental samples</taxon>
    </lineage>
</organism>
<dbReference type="GO" id="GO:0006013">
    <property type="term" value="P:mannose metabolic process"/>
    <property type="evidence" value="ECO:0007669"/>
    <property type="project" value="InterPro"/>
</dbReference>
<keyword evidence="4" id="KW-0479">Metal-binding</keyword>
<dbReference type="Pfam" id="PF01074">
    <property type="entry name" value="Glyco_hydro_38N"/>
    <property type="match status" value="1"/>
</dbReference>
<dbReference type="InterPro" id="IPR054723">
    <property type="entry name" value="Ams1-like_N"/>
</dbReference>
<dbReference type="Gene3D" id="1.20.1270.50">
    <property type="entry name" value="Glycoside hydrolase family 38, central domain"/>
    <property type="match status" value="1"/>
</dbReference>
<dbReference type="SUPFAM" id="SSF88688">
    <property type="entry name" value="Families 57/38 glycoside transferase middle domain"/>
    <property type="match status" value="1"/>
</dbReference>
<evidence type="ECO:0000313" key="8">
    <source>
        <dbReference type="EMBL" id="CAA9262194.1"/>
    </source>
</evidence>
<keyword evidence="6 8" id="KW-0326">Glycosidase</keyword>
<dbReference type="CDD" id="cd10789">
    <property type="entry name" value="GH38N_AMII_ER_cytosolic"/>
    <property type="match status" value="1"/>
</dbReference>